<reference evidence="3" key="2">
    <citation type="submission" date="2025-08" db="UniProtKB">
        <authorList>
            <consortium name="Ensembl"/>
        </authorList>
    </citation>
    <scope>IDENTIFICATION</scope>
</reference>
<reference evidence="4" key="1">
    <citation type="submission" date="2011-08" db="EMBL/GenBank/DDBJ databases">
        <title>The draft genome of Latimeria chalumnae.</title>
        <authorList>
            <person name="Di Palma F."/>
            <person name="Alfoldi J."/>
            <person name="Johnson J."/>
            <person name="Berlin A."/>
            <person name="Gnerre S."/>
            <person name="Jaffe D."/>
            <person name="MacCallum I."/>
            <person name="Young S."/>
            <person name="Walker B.J."/>
            <person name="Lander E."/>
            <person name="Lindblad-Toh K."/>
        </authorList>
    </citation>
    <scope>NUCLEOTIDE SEQUENCE [LARGE SCALE GENOMIC DNA]</scope>
    <source>
        <strain evidence="4">Wild caught</strain>
    </source>
</reference>
<evidence type="ECO:0000256" key="1">
    <source>
        <dbReference type="ARBA" id="ARBA00022614"/>
    </source>
</evidence>
<dbReference type="GO" id="GO:0045944">
    <property type="term" value="P:positive regulation of transcription by RNA polymerase II"/>
    <property type="evidence" value="ECO:0007669"/>
    <property type="project" value="TreeGrafter"/>
</dbReference>
<dbReference type="eggNOG" id="KOG4308">
    <property type="taxonomic scope" value="Eukaryota"/>
</dbReference>
<keyword evidence="2" id="KW-0677">Repeat</keyword>
<dbReference type="SUPFAM" id="SSF52047">
    <property type="entry name" value="RNI-like"/>
    <property type="match status" value="2"/>
</dbReference>
<dbReference type="HOGENOM" id="CLU_383982_0_0_1"/>
<dbReference type="GeneTree" id="ENSGT00940000160652"/>
<dbReference type="OMA" id="QNADIEH"/>
<dbReference type="InterPro" id="IPR032675">
    <property type="entry name" value="LRR_dom_sf"/>
</dbReference>
<sequence length="725" mass="79973">LPHNFLLHGCSIDPANMDKLCQIFRPCFALTQLDFSNNSLDDQALERLLNHLPQLDCLTLVNLSNNKFSTKGALLLASSLHLCERVRLVEVKHLMHISQVSHFRSGSSEDWACIGLSGNLLGDEGLKCLLEFLPRLQVFNSINFSNNRLSPNGVLHLIDALNSYKNIVEVDMSLCPKDKSQIKFAKKEEKTEIYSLKKCNFLMEHLAKLFALLEMCINLGEINNYKRCCGLIVQPLIILLSVFKLVLFYFTLRIEEPWLQAADVINLVSVGIQVNSNIVEISIPETEHVAFEALEIPETENGEPLKVPIGHCGLKAHHLYSLKEVLESCSVLLELELSHNDIGDKGTVLLSEILLGNPELRKLVLESSSITGSGIIQLTAALSQCSSIEEINLSRNEIDDKGAKELASILPQKTWLKKINLGSLILDDTGVYFLSRGLLNMPFLQKLILSNNSITPDGGVQVAEALKNSSRVEELNLSRNRIGDIGAERLADYLPAMRKLRKLNLSQNNIGAAGGTKLAIALANCLHIEEIHLGMNCTGDESAVRLAEALPSLSHLKILSLQSNHISSVGGVKLAQALSACHQLQEISLSENRIGEDSILKLAEALPDVKLLQKLDLKLNGISNAASIHLAVSLGRCPSIEEVVLSWNDIGDEGAMKFAEVLSRIPSLQELDLESNKITILGANKLAESLLKCPNVKVIRLWKNQILKDAAQNLRCQDPRLNFSF</sequence>
<dbReference type="Pfam" id="PF13516">
    <property type="entry name" value="LRR_6"/>
    <property type="match status" value="8"/>
</dbReference>
<proteinExistence type="predicted"/>
<dbReference type="GO" id="GO:0045345">
    <property type="term" value="P:positive regulation of MHC class I biosynthetic process"/>
    <property type="evidence" value="ECO:0007669"/>
    <property type="project" value="TreeGrafter"/>
</dbReference>
<dbReference type="Ensembl" id="ENSLACT00000018115.1">
    <property type="protein sequence ID" value="ENSLACP00000017985.1"/>
    <property type="gene ID" value="ENSLACG00000015846.1"/>
</dbReference>
<dbReference type="PROSITE" id="PS51450">
    <property type="entry name" value="LRR"/>
    <property type="match status" value="1"/>
</dbReference>
<accession>H3B7W4</accession>
<dbReference type="InParanoid" id="H3B7W4"/>
<evidence type="ECO:0000256" key="2">
    <source>
        <dbReference type="ARBA" id="ARBA00022737"/>
    </source>
</evidence>
<name>H3B7W4_LATCH</name>
<dbReference type="EMBL" id="AFYH01081307">
    <property type="status" value="NOT_ANNOTATED_CDS"/>
    <property type="molecule type" value="Genomic_DNA"/>
</dbReference>
<dbReference type="EMBL" id="AFYH01081308">
    <property type="status" value="NOT_ANNOTATED_CDS"/>
    <property type="molecule type" value="Genomic_DNA"/>
</dbReference>
<evidence type="ECO:0000313" key="3">
    <source>
        <dbReference type="Ensembl" id="ENSLACP00000017985.1"/>
    </source>
</evidence>
<reference evidence="3" key="3">
    <citation type="submission" date="2025-09" db="UniProtKB">
        <authorList>
            <consortium name="Ensembl"/>
        </authorList>
    </citation>
    <scope>IDENTIFICATION</scope>
</reference>
<dbReference type="SMART" id="SM00368">
    <property type="entry name" value="LRR_RI"/>
    <property type="match status" value="14"/>
</dbReference>
<dbReference type="EMBL" id="AFYH01081306">
    <property type="status" value="NOT_ANNOTATED_CDS"/>
    <property type="molecule type" value="Genomic_DNA"/>
</dbReference>
<dbReference type="PANTHER" id="PTHR47189">
    <property type="entry name" value="MHC CLASS II TRANSACTIVATOR"/>
    <property type="match status" value="1"/>
</dbReference>
<keyword evidence="1" id="KW-0433">Leucine-rich repeat</keyword>
<organism evidence="3 4">
    <name type="scientific">Latimeria chalumnae</name>
    <name type="common">Coelacanth</name>
    <dbReference type="NCBI Taxonomy" id="7897"/>
    <lineage>
        <taxon>Eukaryota</taxon>
        <taxon>Metazoa</taxon>
        <taxon>Chordata</taxon>
        <taxon>Craniata</taxon>
        <taxon>Vertebrata</taxon>
        <taxon>Euteleostomi</taxon>
        <taxon>Coelacanthiformes</taxon>
        <taxon>Coelacanthidae</taxon>
        <taxon>Latimeria</taxon>
    </lineage>
</organism>
<dbReference type="PANTHER" id="PTHR47189:SF1">
    <property type="entry name" value="MHC CLASS II TRANSACTIVATOR"/>
    <property type="match status" value="1"/>
</dbReference>
<dbReference type="EMBL" id="AFYH01081305">
    <property type="status" value="NOT_ANNOTATED_CDS"/>
    <property type="molecule type" value="Genomic_DNA"/>
</dbReference>
<dbReference type="InterPro" id="IPR001611">
    <property type="entry name" value="Leu-rich_rpt"/>
</dbReference>
<dbReference type="GO" id="GO:0045348">
    <property type="term" value="P:positive regulation of MHC class II biosynthetic process"/>
    <property type="evidence" value="ECO:0007669"/>
    <property type="project" value="TreeGrafter"/>
</dbReference>
<dbReference type="AlphaFoldDB" id="H3B7W4"/>
<protein>
    <recommendedName>
        <fullName evidence="5">NLR family CARD domain containing 5</fullName>
    </recommendedName>
</protein>
<evidence type="ECO:0008006" key="5">
    <source>
        <dbReference type="Google" id="ProtNLM"/>
    </source>
</evidence>
<dbReference type="STRING" id="7897.ENSLACP00000017985"/>
<dbReference type="Gene3D" id="3.80.10.10">
    <property type="entry name" value="Ribonuclease Inhibitor"/>
    <property type="match status" value="4"/>
</dbReference>
<evidence type="ECO:0000313" key="4">
    <source>
        <dbReference type="Proteomes" id="UP000008672"/>
    </source>
</evidence>
<dbReference type="InterPro" id="IPR006553">
    <property type="entry name" value="Leu-rich_rpt_Cys-con_subtyp"/>
</dbReference>
<dbReference type="Proteomes" id="UP000008672">
    <property type="component" value="Unassembled WGS sequence"/>
</dbReference>
<keyword evidence="4" id="KW-1185">Reference proteome</keyword>
<dbReference type="SMART" id="SM00367">
    <property type="entry name" value="LRR_CC"/>
    <property type="match status" value="6"/>
</dbReference>